<reference evidence="2 3" key="1">
    <citation type="submission" date="2020-02" db="EMBL/GenBank/DDBJ databases">
        <title>Genome sequence of strain AETb3-4.</title>
        <authorList>
            <person name="Gao J."/>
            <person name="Zhang X."/>
        </authorList>
    </citation>
    <scope>NUCLEOTIDE SEQUENCE [LARGE SCALE GENOMIC DNA]</scope>
    <source>
        <strain evidence="2 3">AETb3-4</strain>
    </source>
</reference>
<evidence type="ECO:0000313" key="2">
    <source>
        <dbReference type="EMBL" id="NVM96095.1"/>
    </source>
</evidence>
<name>A0A7Y7IIJ1_9MICC</name>
<keyword evidence="2" id="KW-0378">Hydrolase</keyword>
<dbReference type="Pfam" id="PF13392">
    <property type="entry name" value="HNH_3"/>
    <property type="match status" value="1"/>
</dbReference>
<dbReference type="EMBL" id="JAAMFM010000024">
    <property type="protein sequence ID" value="NVM96095.1"/>
    <property type="molecule type" value="Genomic_DNA"/>
</dbReference>
<protein>
    <submittedName>
        <fullName evidence="2">HNH endonuclease</fullName>
    </submittedName>
</protein>
<evidence type="ECO:0000259" key="1">
    <source>
        <dbReference type="Pfam" id="PF13392"/>
    </source>
</evidence>
<evidence type="ECO:0000313" key="3">
    <source>
        <dbReference type="Proteomes" id="UP000543556"/>
    </source>
</evidence>
<comment type="caution">
    <text evidence="2">The sequence shown here is derived from an EMBL/GenBank/DDBJ whole genome shotgun (WGS) entry which is preliminary data.</text>
</comment>
<keyword evidence="2" id="KW-0255">Endonuclease</keyword>
<dbReference type="InterPro" id="IPR044925">
    <property type="entry name" value="His-Me_finger_sf"/>
</dbReference>
<feature type="domain" description="HNH nuclease" evidence="1">
    <location>
        <begin position="77"/>
        <end position="123"/>
    </location>
</feature>
<dbReference type="AlphaFoldDB" id="A0A7Y7IIJ1"/>
<dbReference type="SUPFAM" id="SSF54060">
    <property type="entry name" value="His-Me finger endonucleases"/>
    <property type="match status" value="1"/>
</dbReference>
<keyword evidence="3" id="KW-1185">Reference proteome</keyword>
<dbReference type="Proteomes" id="UP000543556">
    <property type="component" value="Unassembled WGS sequence"/>
</dbReference>
<sequence>MTTAEEFYAYYTQSGAAGWFNRLGPLRQAIIRCDGPAVLEILKSRCEIDPENLGGCWIWVGAKRSGYGFIGRGPTNRLAHRVAYEAARSFTEDLGSLTVHHKCGRRLCINPHHLALATHLENTAEMFGRQAFKARISALEDALRLLDPTHPLLKRLPKPLPPEETISREEQ</sequence>
<organism evidence="2 3">
    <name type="scientific">Arthrobacter wenxiniae</name>
    <dbReference type="NCBI Taxonomy" id="2713570"/>
    <lineage>
        <taxon>Bacteria</taxon>
        <taxon>Bacillati</taxon>
        <taxon>Actinomycetota</taxon>
        <taxon>Actinomycetes</taxon>
        <taxon>Micrococcales</taxon>
        <taxon>Micrococcaceae</taxon>
        <taxon>Arthrobacter</taxon>
    </lineage>
</organism>
<proteinExistence type="predicted"/>
<gene>
    <name evidence="2" type="ORF">G6034_14515</name>
</gene>
<accession>A0A7Y7IIJ1</accession>
<dbReference type="InterPro" id="IPR044930">
    <property type="entry name" value="Homing_endonuclease_His-Me"/>
</dbReference>
<keyword evidence="2" id="KW-0540">Nuclease</keyword>
<dbReference type="Gene3D" id="3.90.75.10">
    <property type="entry name" value="Homing Intron 3 (I-ppo) Encoded Endonuclease, Chain A"/>
    <property type="match status" value="1"/>
</dbReference>
<dbReference type="GO" id="GO:0004519">
    <property type="term" value="F:endonuclease activity"/>
    <property type="evidence" value="ECO:0007669"/>
    <property type="project" value="UniProtKB-KW"/>
</dbReference>
<dbReference type="InterPro" id="IPR003615">
    <property type="entry name" value="HNH_nuc"/>
</dbReference>